<dbReference type="PANTHER" id="PTHR30518">
    <property type="entry name" value="ENDOLYTIC MUREIN TRANSGLYCOSYLASE"/>
    <property type="match status" value="1"/>
</dbReference>
<keyword evidence="3 7" id="KW-1133">Transmembrane helix</keyword>
<evidence type="ECO:0000313" key="9">
    <source>
        <dbReference type="Proteomes" id="UP000503004"/>
    </source>
</evidence>
<dbReference type="CDD" id="cd08010">
    <property type="entry name" value="MltG_like"/>
    <property type="match status" value="1"/>
</dbReference>
<evidence type="ECO:0000256" key="1">
    <source>
        <dbReference type="ARBA" id="ARBA00022475"/>
    </source>
</evidence>
<dbReference type="EC" id="4.2.2.29" evidence="7"/>
<organism evidence="8 9">
    <name type="scientific">Methylococcus geothermalis</name>
    <dbReference type="NCBI Taxonomy" id="2681310"/>
    <lineage>
        <taxon>Bacteria</taxon>
        <taxon>Pseudomonadati</taxon>
        <taxon>Pseudomonadota</taxon>
        <taxon>Gammaproteobacteria</taxon>
        <taxon>Methylococcales</taxon>
        <taxon>Methylococcaceae</taxon>
        <taxon>Methylococcus</taxon>
    </lineage>
</organism>
<dbReference type="Gene3D" id="3.30.160.60">
    <property type="entry name" value="Classic Zinc Finger"/>
    <property type="match status" value="1"/>
</dbReference>
<feature type="site" description="Important for catalytic activity" evidence="7">
    <location>
        <position position="215"/>
    </location>
</feature>
<evidence type="ECO:0000256" key="5">
    <source>
        <dbReference type="ARBA" id="ARBA00023239"/>
    </source>
</evidence>
<dbReference type="EMBL" id="CP046565">
    <property type="protein sequence ID" value="QJD29771.1"/>
    <property type="molecule type" value="Genomic_DNA"/>
</dbReference>
<keyword evidence="7" id="KW-0997">Cell inner membrane</keyword>
<dbReference type="NCBIfam" id="TIGR00247">
    <property type="entry name" value="endolytic transglycosylase MltG"/>
    <property type="match status" value="1"/>
</dbReference>
<dbReference type="RefSeq" id="WP_169603054.1">
    <property type="nucleotide sequence ID" value="NZ_CP046565.1"/>
</dbReference>
<dbReference type="Gene3D" id="3.30.1490.480">
    <property type="entry name" value="Endolytic murein transglycosylase"/>
    <property type="match status" value="1"/>
</dbReference>
<dbReference type="Pfam" id="PF02618">
    <property type="entry name" value="YceG"/>
    <property type="match status" value="1"/>
</dbReference>
<dbReference type="GO" id="GO:0005886">
    <property type="term" value="C:plasma membrane"/>
    <property type="evidence" value="ECO:0007669"/>
    <property type="project" value="UniProtKB-UniRule"/>
</dbReference>
<keyword evidence="2 7" id="KW-0812">Transmembrane</keyword>
<gene>
    <name evidence="7 8" type="primary">mltG</name>
    <name evidence="8" type="ORF">GNH96_07165</name>
</gene>
<dbReference type="GO" id="GO:0071555">
    <property type="term" value="P:cell wall organization"/>
    <property type="evidence" value="ECO:0007669"/>
    <property type="project" value="UniProtKB-KW"/>
</dbReference>
<dbReference type="GO" id="GO:0009252">
    <property type="term" value="P:peptidoglycan biosynthetic process"/>
    <property type="evidence" value="ECO:0007669"/>
    <property type="project" value="UniProtKB-UniRule"/>
</dbReference>
<proteinExistence type="inferred from homology"/>
<reference evidence="9" key="1">
    <citation type="submission" date="2019-12" db="EMBL/GenBank/DDBJ databases">
        <authorList>
            <person name="Awala S.I."/>
            <person name="Rhee S.K."/>
        </authorList>
    </citation>
    <scope>NUCLEOTIDE SEQUENCE [LARGE SCALE GENOMIC DNA]</scope>
    <source>
        <strain evidence="9">IM1</strain>
    </source>
</reference>
<sequence length="333" mass="37281">MKRAAAIVLILAAAVVIAAVNDFLKSIERPVANAEPVVFEIARGQGLKDIASGLRQAGVIDEPWWFVLLAWEEGQAHKLKSGEYEIPPGIDRRRLLALFASGRVRQHAVTLVEGWTFRQMLAALQSQPALEHRIVAESDVAALMRMLARAELDPEGRFFPDTYFFTKGTPDVEILKRAYDRMAAVLAAEWRRRVAELPYRTPDDALIMASIIEKETARPEERREVAGVLVRRLRAGMPLQVDPTVIYGLGERYNGNLRREDLKADTPYNTYLHRGLPPAPIAAPGLASLRAALNPAPGDSLYYVARGDGGHRFSRTWDEHREAVDRYQKSKQP</sequence>
<dbReference type="KEGG" id="metu:GNH96_07165"/>
<dbReference type="Proteomes" id="UP000503004">
    <property type="component" value="Chromosome"/>
</dbReference>
<keyword evidence="4 7" id="KW-0472">Membrane</keyword>
<keyword evidence="9" id="KW-1185">Reference proteome</keyword>
<name>A0A858Q7H9_9GAMM</name>
<dbReference type="InterPro" id="IPR003770">
    <property type="entry name" value="MLTG-like"/>
</dbReference>
<evidence type="ECO:0000256" key="2">
    <source>
        <dbReference type="ARBA" id="ARBA00022692"/>
    </source>
</evidence>
<dbReference type="HAMAP" id="MF_02065">
    <property type="entry name" value="MltG"/>
    <property type="match status" value="1"/>
</dbReference>
<evidence type="ECO:0000313" key="8">
    <source>
        <dbReference type="EMBL" id="QJD29771.1"/>
    </source>
</evidence>
<comment type="catalytic activity">
    <reaction evidence="7">
        <text>a peptidoglycan chain = a peptidoglycan chain with N-acetyl-1,6-anhydromuramyl-[peptide] at the reducing end + a peptidoglycan chain with N-acetylglucosamine at the non-reducing end.</text>
        <dbReference type="EC" id="4.2.2.29"/>
    </reaction>
</comment>
<accession>A0A858Q7H9</accession>
<evidence type="ECO:0000256" key="6">
    <source>
        <dbReference type="ARBA" id="ARBA00023316"/>
    </source>
</evidence>
<evidence type="ECO:0000256" key="3">
    <source>
        <dbReference type="ARBA" id="ARBA00022989"/>
    </source>
</evidence>
<comment type="function">
    <text evidence="7">Functions as a peptidoglycan terminase that cleaves nascent peptidoglycan strands endolytically to terminate their elongation.</text>
</comment>
<keyword evidence="6 7" id="KW-0961">Cell wall biogenesis/degradation</keyword>
<protein>
    <recommendedName>
        <fullName evidence="7">Endolytic murein transglycosylase</fullName>
        <ecNumber evidence="7">4.2.2.29</ecNumber>
    </recommendedName>
    <alternativeName>
        <fullName evidence="7">Peptidoglycan lytic transglycosylase</fullName>
    </alternativeName>
    <alternativeName>
        <fullName evidence="7">Peptidoglycan polymerization terminase</fullName>
    </alternativeName>
</protein>
<dbReference type="PANTHER" id="PTHR30518:SF2">
    <property type="entry name" value="ENDOLYTIC MUREIN TRANSGLYCOSYLASE"/>
    <property type="match status" value="1"/>
</dbReference>
<comment type="similarity">
    <text evidence="7">Belongs to the transglycosylase MltG family.</text>
</comment>
<evidence type="ECO:0000256" key="7">
    <source>
        <dbReference type="HAMAP-Rule" id="MF_02065"/>
    </source>
</evidence>
<dbReference type="GO" id="GO:0008932">
    <property type="term" value="F:lytic endotransglycosylase activity"/>
    <property type="evidence" value="ECO:0007669"/>
    <property type="project" value="UniProtKB-UniRule"/>
</dbReference>
<keyword evidence="5 7" id="KW-0456">Lyase</keyword>
<keyword evidence="1 7" id="KW-1003">Cell membrane</keyword>
<dbReference type="AlphaFoldDB" id="A0A858Q7H9"/>
<evidence type="ECO:0000256" key="4">
    <source>
        <dbReference type="ARBA" id="ARBA00023136"/>
    </source>
</evidence>